<keyword evidence="9" id="KW-0732">Signal</keyword>
<dbReference type="InterPro" id="IPR001223">
    <property type="entry name" value="Glyco_hydro18_cat"/>
</dbReference>
<dbReference type="EMBL" id="JAACJL010000015">
    <property type="protein sequence ID" value="KAF4620943.1"/>
    <property type="molecule type" value="Genomic_DNA"/>
</dbReference>
<dbReference type="Proteomes" id="UP000521872">
    <property type="component" value="Unassembled WGS sequence"/>
</dbReference>
<dbReference type="PANTHER" id="PTHR11177">
    <property type="entry name" value="CHITINASE"/>
    <property type="match status" value="1"/>
</dbReference>
<dbReference type="InterPro" id="IPR043837">
    <property type="entry name" value="Mtf2-like_C"/>
</dbReference>
<evidence type="ECO:0000256" key="2">
    <source>
        <dbReference type="ARBA" id="ARBA00022801"/>
    </source>
</evidence>
<dbReference type="InterPro" id="IPR017853">
    <property type="entry name" value="GH"/>
</dbReference>
<keyword evidence="2 7" id="KW-0378">Hydrolase</keyword>
<evidence type="ECO:0000259" key="10">
    <source>
        <dbReference type="PROSITE" id="PS51910"/>
    </source>
</evidence>
<dbReference type="Gene3D" id="3.20.20.80">
    <property type="entry name" value="Glycosidases"/>
    <property type="match status" value="1"/>
</dbReference>
<evidence type="ECO:0000256" key="6">
    <source>
        <dbReference type="ARBA" id="ARBA00023326"/>
    </source>
</evidence>
<evidence type="ECO:0000313" key="11">
    <source>
        <dbReference type="EMBL" id="KAF4620943.1"/>
    </source>
</evidence>
<evidence type="ECO:0000313" key="12">
    <source>
        <dbReference type="Proteomes" id="UP000521872"/>
    </source>
</evidence>
<feature type="compositionally biased region" description="Low complexity" evidence="8">
    <location>
        <begin position="583"/>
        <end position="597"/>
    </location>
</feature>
<evidence type="ECO:0000256" key="4">
    <source>
        <dbReference type="ARBA" id="ARBA00023277"/>
    </source>
</evidence>
<dbReference type="Pfam" id="PF19189">
    <property type="entry name" value="Mtf2"/>
    <property type="match status" value="1"/>
</dbReference>
<comment type="catalytic activity">
    <reaction evidence="1">
        <text>Random endo-hydrolysis of N-acetyl-beta-D-glucosaminide (1-&gt;4)-beta-linkages in chitin and chitodextrins.</text>
        <dbReference type="EC" id="3.2.1.14"/>
    </reaction>
</comment>
<protein>
    <recommendedName>
        <fullName evidence="10">GH18 domain-containing protein</fullName>
    </recommendedName>
</protein>
<keyword evidence="3" id="KW-0146">Chitin degradation</keyword>
<dbReference type="GO" id="GO:0000272">
    <property type="term" value="P:polysaccharide catabolic process"/>
    <property type="evidence" value="ECO:0007669"/>
    <property type="project" value="UniProtKB-KW"/>
</dbReference>
<feature type="domain" description="GH18" evidence="10">
    <location>
        <begin position="38"/>
        <end position="428"/>
    </location>
</feature>
<evidence type="ECO:0000256" key="1">
    <source>
        <dbReference type="ARBA" id="ARBA00000822"/>
    </source>
</evidence>
<feature type="region of interest" description="Disordered" evidence="8">
    <location>
        <begin position="893"/>
        <end position="927"/>
    </location>
</feature>
<feature type="region of interest" description="Disordered" evidence="8">
    <location>
        <begin position="622"/>
        <end position="646"/>
    </location>
</feature>
<dbReference type="PROSITE" id="PS51910">
    <property type="entry name" value="GH18_2"/>
    <property type="match status" value="1"/>
</dbReference>
<dbReference type="InterPro" id="IPR011583">
    <property type="entry name" value="Chitinase_II/V-like_cat"/>
</dbReference>
<gene>
    <name evidence="11" type="ORF">D9613_000325</name>
</gene>
<dbReference type="GO" id="GO:0005739">
    <property type="term" value="C:mitochondrion"/>
    <property type="evidence" value="ECO:0007669"/>
    <property type="project" value="InterPro"/>
</dbReference>
<feature type="region of interest" description="Disordered" evidence="8">
    <location>
        <begin position="576"/>
        <end position="607"/>
    </location>
</feature>
<dbReference type="InterPro" id="IPR029070">
    <property type="entry name" value="Chitinase_insertion_sf"/>
</dbReference>
<dbReference type="SUPFAM" id="SSF51445">
    <property type="entry name" value="(Trans)glycosidases"/>
    <property type="match status" value="1"/>
</dbReference>
<dbReference type="GO" id="GO:0006032">
    <property type="term" value="P:chitin catabolic process"/>
    <property type="evidence" value="ECO:0007669"/>
    <property type="project" value="UniProtKB-KW"/>
</dbReference>
<dbReference type="AlphaFoldDB" id="A0A8H4R1Z5"/>
<dbReference type="SMART" id="SM00636">
    <property type="entry name" value="Glyco_18"/>
    <property type="match status" value="1"/>
</dbReference>
<feature type="signal peptide" evidence="9">
    <location>
        <begin position="1"/>
        <end position="23"/>
    </location>
</feature>
<dbReference type="PANTHER" id="PTHR11177:SF392">
    <property type="entry name" value="HAP41P"/>
    <property type="match status" value="1"/>
</dbReference>
<dbReference type="Pfam" id="PF00704">
    <property type="entry name" value="Glyco_hydro_18"/>
    <property type="match status" value="1"/>
</dbReference>
<dbReference type="SUPFAM" id="SSF54556">
    <property type="entry name" value="Chitinase insertion domain"/>
    <property type="match status" value="1"/>
</dbReference>
<feature type="compositionally biased region" description="Basic and acidic residues" evidence="8">
    <location>
        <begin position="906"/>
        <end position="927"/>
    </location>
</feature>
<dbReference type="GO" id="GO:0008061">
    <property type="term" value="F:chitin binding"/>
    <property type="evidence" value="ECO:0007669"/>
    <property type="project" value="InterPro"/>
</dbReference>
<name>A0A8H4R1Z5_9AGAR</name>
<feature type="region of interest" description="Disordered" evidence="8">
    <location>
        <begin position="519"/>
        <end position="563"/>
    </location>
</feature>
<evidence type="ECO:0000256" key="7">
    <source>
        <dbReference type="RuleBase" id="RU000489"/>
    </source>
</evidence>
<evidence type="ECO:0000256" key="5">
    <source>
        <dbReference type="ARBA" id="ARBA00023295"/>
    </source>
</evidence>
<keyword evidence="5 7" id="KW-0326">Glycosidase</keyword>
<comment type="caution">
    <text evidence="11">The sequence shown here is derived from an EMBL/GenBank/DDBJ whole genome shotgun (WGS) entry which is preliminary data.</text>
</comment>
<dbReference type="PROSITE" id="PS01095">
    <property type="entry name" value="GH18_1"/>
    <property type="match status" value="1"/>
</dbReference>
<feature type="compositionally biased region" description="Low complexity" evidence="8">
    <location>
        <begin position="630"/>
        <end position="640"/>
    </location>
</feature>
<evidence type="ECO:0000256" key="9">
    <source>
        <dbReference type="SAM" id="SignalP"/>
    </source>
</evidence>
<feature type="chain" id="PRO_5033987047" description="GH18 domain-containing protein" evidence="9">
    <location>
        <begin position="24"/>
        <end position="927"/>
    </location>
</feature>
<sequence length="927" mass="103054">MMYTHNMLHALFSLPLFWAVVAALDSSPSGTVGRSSSVISAAWYTGWHATDFSLSQVSWSKYTHMTYAFAVTTPDPNVLSLDDSDKKLLRQLVSTARQNNVKASLSIGGWTGSRWFSSNVGTAKNRTAFVNTVTKLADQFQLDGLDFDWEFPGIQGIGCNVFNSSDTENFFSFLQELRNTTTGKQLILSAAVFDTPWVDATGLPSTNISQFSQVLDYIAIMNYDVKSNPSIGAGSSSPLDDTCAPEGARFGSAVSAVKAWTEAGMPANQIVLGVPAYGHSFVTLSSNSTSSTSNVTAENSTLTAYPAYNATLEKHGDKWDGDSGLDVCGVLQGPGGVYTYWGLMDEGFLNQDGSPAEGIEYRFDNCSQTPFVFNRTSGIYVSYDNPESFAFKGGFIKSSGLRGFAMWEAGGDFNDALLDSILNATQNGGPSSLKAPASITPASAPSGAMSLRLTHVLPPAWGLLSDYARTTITRPQLLIPNTTFSLFSNTLAFEMLSRCQLQGQLRTASGSLRDALPVKTVSRTSQRRLRAPVASSSSQCLSTSASTSQSYMKSRSSDSGSLWTEDSWDDVFQEIEPRKKQPMSRPQSSSSPTSYPSRRPRRATMNERESKVLSGMMDMVWGSKEKPLDPSSSSQPSASAEQGVDRGKVSDLFSQLLRYSRHSKKYRPSNELLDKKKEQMSACRNDQELLEWAQREVFDESRRYEEEARKAIAKAEEQGIEIEVPYLQCPSYPYMIAHLMRTFRVQYQDPHLSLFIFKHAKSLSTASYVFGCTTGAYNELIETRWTSFNDLEGVLSAIEEMRLNGVAVNETTRKLVEQIRRDMGQTLVTADENMYNDKNWSIMAKIEGLLAPEKQRKFNNRRTFHDWKTEKKDVDDVLNDWSAETLNEFSLGENETRRYKQPSRTYGRDRGSQQSYKDNEDNIFIRR</sequence>
<keyword evidence="12" id="KW-1185">Reference proteome</keyword>
<dbReference type="InterPro" id="IPR001579">
    <property type="entry name" value="Glyco_hydro_18_chit_AS"/>
</dbReference>
<dbReference type="GO" id="GO:0008843">
    <property type="term" value="F:endochitinase activity"/>
    <property type="evidence" value="ECO:0007669"/>
    <property type="project" value="UniProtKB-EC"/>
</dbReference>
<dbReference type="InterPro" id="IPR050314">
    <property type="entry name" value="Glycosyl_Hydrlase_18"/>
</dbReference>
<evidence type="ECO:0000256" key="8">
    <source>
        <dbReference type="SAM" id="MobiDB-lite"/>
    </source>
</evidence>
<accession>A0A8H4R1Z5</accession>
<dbReference type="GO" id="GO:0005576">
    <property type="term" value="C:extracellular region"/>
    <property type="evidence" value="ECO:0007669"/>
    <property type="project" value="TreeGrafter"/>
</dbReference>
<feature type="compositionally biased region" description="Polar residues" evidence="8">
    <location>
        <begin position="551"/>
        <end position="563"/>
    </location>
</feature>
<proteinExistence type="predicted"/>
<keyword evidence="6" id="KW-0624">Polysaccharide degradation</keyword>
<organism evidence="11 12">
    <name type="scientific">Agrocybe pediades</name>
    <dbReference type="NCBI Taxonomy" id="84607"/>
    <lineage>
        <taxon>Eukaryota</taxon>
        <taxon>Fungi</taxon>
        <taxon>Dikarya</taxon>
        <taxon>Basidiomycota</taxon>
        <taxon>Agaricomycotina</taxon>
        <taxon>Agaricomycetes</taxon>
        <taxon>Agaricomycetidae</taxon>
        <taxon>Agaricales</taxon>
        <taxon>Agaricineae</taxon>
        <taxon>Strophariaceae</taxon>
        <taxon>Agrocybe</taxon>
    </lineage>
</organism>
<reference evidence="11 12" key="1">
    <citation type="submission" date="2019-12" db="EMBL/GenBank/DDBJ databases">
        <authorList>
            <person name="Floudas D."/>
            <person name="Bentzer J."/>
            <person name="Ahren D."/>
            <person name="Johansson T."/>
            <person name="Persson P."/>
            <person name="Tunlid A."/>
        </authorList>
    </citation>
    <scope>NUCLEOTIDE SEQUENCE [LARGE SCALE GENOMIC DNA]</scope>
    <source>
        <strain evidence="11 12">CBS 102.39</strain>
    </source>
</reference>
<evidence type="ECO:0000256" key="3">
    <source>
        <dbReference type="ARBA" id="ARBA00023024"/>
    </source>
</evidence>
<keyword evidence="4" id="KW-0119">Carbohydrate metabolism</keyword>
<feature type="compositionally biased region" description="Low complexity" evidence="8">
    <location>
        <begin position="534"/>
        <end position="550"/>
    </location>
</feature>
<dbReference type="Gene3D" id="3.10.50.10">
    <property type="match status" value="1"/>
</dbReference>